<reference evidence="11 13" key="2">
    <citation type="submission" date="2018-06" db="EMBL/GenBank/DDBJ databases">
        <authorList>
            <consortium name="Pathogen Informatics"/>
            <person name="Doyle S."/>
        </authorList>
    </citation>
    <scope>NUCLEOTIDE SEQUENCE [LARGE SCALE GENOMIC DNA]</scope>
    <source>
        <strain evidence="11 13">NCTC10293</strain>
    </source>
</reference>
<keyword evidence="5 7" id="KW-1133">Transmembrane helix</keyword>
<dbReference type="PANTHER" id="PTHR24221:SF653">
    <property type="entry name" value="TRANSPORT ATP-BINDING PROTEIN CYDC"/>
    <property type="match status" value="1"/>
</dbReference>
<dbReference type="GO" id="GO:0016887">
    <property type="term" value="F:ATP hydrolysis activity"/>
    <property type="evidence" value="ECO:0007669"/>
    <property type="project" value="InterPro"/>
</dbReference>
<protein>
    <submittedName>
        <fullName evidence="11">Beta-(1--&gt;2)glucan export ATP-binding/permease protein NdvA</fullName>
        <ecNumber evidence="11">3.6.3.42</ecNumber>
    </submittedName>
    <submittedName>
        <fullName evidence="10">Cysteine ABC transporter</fullName>
    </submittedName>
</protein>
<dbReference type="GO" id="GO:0034040">
    <property type="term" value="F:ATPase-coupled lipid transmembrane transporter activity"/>
    <property type="evidence" value="ECO:0007669"/>
    <property type="project" value="TreeGrafter"/>
</dbReference>
<dbReference type="InterPro" id="IPR011527">
    <property type="entry name" value="ABC1_TM_dom"/>
</dbReference>
<evidence type="ECO:0000259" key="8">
    <source>
        <dbReference type="PROSITE" id="PS50893"/>
    </source>
</evidence>
<evidence type="ECO:0000313" key="12">
    <source>
        <dbReference type="Proteomes" id="UP000190435"/>
    </source>
</evidence>
<dbReference type="SUPFAM" id="SSF90123">
    <property type="entry name" value="ABC transporter transmembrane region"/>
    <property type="match status" value="1"/>
</dbReference>
<evidence type="ECO:0000256" key="7">
    <source>
        <dbReference type="SAM" id="Phobius"/>
    </source>
</evidence>
<keyword evidence="3" id="KW-0547">Nucleotide-binding</keyword>
<dbReference type="Proteomes" id="UP000190435">
    <property type="component" value="Unassembled WGS sequence"/>
</dbReference>
<evidence type="ECO:0000256" key="5">
    <source>
        <dbReference type="ARBA" id="ARBA00022989"/>
    </source>
</evidence>
<keyword evidence="2 7" id="KW-0812">Transmembrane</keyword>
<feature type="transmembrane region" description="Helical" evidence="7">
    <location>
        <begin position="313"/>
        <end position="339"/>
    </location>
</feature>
<keyword evidence="12" id="KW-1185">Reference proteome</keyword>
<evidence type="ECO:0000256" key="3">
    <source>
        <dbReference type="ARBA" id="ARBA00022741"/>
    </source>
</evidence>
<feature type="transmembrane region" description="Helical" evidence="7">
    <location>
        <begin position="162"/>
        <end position="183"/>
    </location>
</feature>
<dbReference type="Proteomes" id="UP000255279">
    <property type="component" value="Unassembled WGS sequence"/>
</dbReference>
<dbReference type="InterPro" id="IPR039421">
    <property type="entry name" value="Type_1_exporter"/>
</dbReference>
<feature type="domain" description="ABC transporter" evidence="8">
    <location>
        <begin position="384"/>
        <end position="591"/>
    </location>
</feature>
<dbReference type="AlphaFoldDB" id="A0A1S9ZSC0"/>
<dbReference type="RefSeq" id="WP_078277654.1">
    <property type="nucleotide sequence ID" value="NZ_CAACXO010000030.1"/>
</dbReference>
<feature type="transmembrane region" description="Helical" evidence="7">
    <location>
        <begin position="189"/>
        <end position="209"/>
    </location>
</feature>
<feature type="transmembrane region" description="Helical" evidence="7">
    <location>
        <begin position="271"/>
        <end position="293"/>
    </location>
</feature>
<dbReference type="SUPFAM" id="SSF52540">
    <property type="entry name" value="P-loop containing nucleoside triphosphate hydrolases"/>
    <property type="match status" value="1"/>
</dbReference>
<dbReference type="GO" id="GO:0005886">
    <property type="term" value="C:plasma membrane"/>
    <property type="evidence" value="ECO:0007669"/>
    <property type="project" value="UniProtKB-SubCell"/>
</dbReference>
<dbReference type="SMART" id="SM00382">
    <property type="entry name" value="AAA"/>
    <property type="match status" value="1"/>
</dbReference>
<dbReference type="PROSITE" id="PS00211">
    <property type="entry name" value="ABC_TRANSPORTER_1"/>
    <property type="match status" value="1"/>
</dbReference>
<dbReference type="Gene3D" id="1.20.1560.10">
    <property type="entry name" value="ABC transporter type 1, transmembrane domain"/>
    <property type="match status" value="1"/>
</dbReference>
<accession>A0A1S9ZSC0</accession>
<evidence type="ECO:0000259" key="9">
    <source>
        <dbReference type="PROSITE" id="PS50929"/>
    </source>
</evidence>
<evidence type="ECO:0000313" key="13">
    <source>
        <dbReference type="Proteomes" id="UP000255279"/>
    </source>
</evidence>
<feature type="domain" description="ABC transmembrane type-1" evidence="9">
    <location>
        <begin position="45"/>
        <end position="307"/>
    </location>
</feature>
<dbReference type="OrthoDB" id="6336411at2"/>
<reference evidence="10 12" key="1">
    <citation type="submission" date="2017-02" db="EMBL/GenBank/DDBJ databases">
        <title>Draft genome sequence of Moraxella caviae CCUG 355 type strain.</title>
        <authorList>
            <person name="Engstrom-Jakobsson H."/>
            <person name="Salva-Serra F."/>
            <person name="Thorell K."/>
            <person name="Gonzales-Siles L."/>
            <person name="Karlsson R."/>
            <person name="Boulund F."/>
            <person name="Engstrand L."/>
            <person name="Moore E."/>
        </authorList>
    </citation>
    <scope>NUCLEOTIDE SEQUENCE [LARGE SCALE GENOMIC DNA]</scope>
    <source>
        <strain evidence="10 12">CCUG 355</strain>
    </source>
</reference>
<dbReference type="GO" id="GO:0005524">
    <property type="term" value="F:ATP binding"/>
    <property type="evidence" value="ECO:0007669"/>
    <property type="project" value="UniProtKB-KW"/>
</dbReference>
<dbReference type="EMBL" id="MUXU01000105">
    <property type="protein sequence ID" value="OOR86303.1"/>
    <property type="molecule type" value="Genomic_DNA"/>
</dbReference>
<dbReference type="InterPro" id="IPR017871">
    <property type="entry name" value="ABC_transporter-like_CS"/>
</dbReference>
<feature type="transmembrane region" description="Helical" evidence="7">
    <location>
        <begin position="62"/>
        <end position="84"/>
    </location>
</feature>
<dbReference type="EMBL" id="UGQE01000004">
    <property type="protein sequence ID" value="STZ14610.1"/>
    <property type="molecule type" value="Genomic_DNA"/>
</dbReference>
<evidence type="ECO:0000313" key="11">
    <source>
        <dbReference type="EMBL" id="STZ14610.1"/>
    </source>
</evidence>
<keyword evidence="6 7" id="KW-0472">Membrane</keyword>
<dbReference type="Pfam" id="PF00005">
    <property type="entry name" value="ABC_tran"/>
    <property type="match status" value="1"/>
</dbReference>
<feature type="transmembrane region" description="Helical" evidence="7">
    <location>
        <begin position="38"/>
        <end position="56"/>
    </location>
</feature>
<evidence type="ECO:0000313" key="10">
    <source>
        <dbReference type="EMBL" id="OOR86303.1"/>
    </source>
</evidence>
<sequence>MTNKTDTQVKLSAEFEAKANQSTAEFSLRQLVSTQKSLWFLAWGLGVATALSVLGLTMLAGWFLSMAAVAGVVAVGAHLFNYMLPAGVIRSFAIVRTLSRYGDLLVSHQAVFGLLKDLRVRFFRHWAGLPIISRRTLGVSSSQQMHRLVKDIDTLDELPLRLISPVVVAAVAFLAVAGLVVYWLPSALWAMVIVAMAFVIAALTMRAGVRVADTQAKHAEARKSRFVDVLPALTQLLTWQRWGEQTQHIKSLDLLHRQSNESAHALRRKSLFIMQVCMALGAVLLLWVAGKFFEGRFAAGEISAFTLQNLNDYAAINPALVLALVFGVLSLGEVLAALVAEPLAFGRAKAAKSRINELLTSANAPTPTVKITDLSAQNAGKLTLNLDNVSVKIPQAVLGASGIHMSAGCDKPTLLVGKSGAGKSTLLATLAQELAAVSGKITLNGTDYQNVDFGRELGFLGQNVDIFDQTLADNLRLGKPSASDDELWAVLEKVNLYAWAKAQPKGLATPLGEYGMAVSGGQARRIALARLLLDKKAILLLDEPFAGLDTHTRQIVWQHLCTMQQSGDIGILIIATHAVWQEASDVNVVAVG</sequence>
<dbReference type="PROSITE" id="PS50893">
    <property type="entry name" value="ABC_TRANSPORTER_2"/>
    <property type="match status" value="1"/>
</dbReference>
<dbReference type="PROSITE" id="PS50929">
    <property type="entry name" value="ABC_TM1F"/>
    <property type="match status" value="1"/>
</dbReference>
<proteinExistence type="predicted"/>
<dbReference type="InterPro" id="IPR003593">
    <property type="entry name" value="AAA+_ATPase"/>
</dbReference>
<dbReference type="InterPro" id="IPR027417">
    <property type="entry name" value="P-loop_NTPase"/>
</dbReference>
<dbReference type="STRING" id="34060.B0181_11715"/>
<evidence type="ECO:0000256" key="2">
    <source>
        <dbReference type="ARBA" id="ARBA00022692"/>
    </source>
</evidence>
<keyword evidence="11" id="KW-0378">Hydrolase</keyword>
<organism evidence="10 12">
    <name type="scientific">Moraxella caviae</name>
    <dbReference type="NCBI Taxonomy" id="34060"/>
    <lineage>
        <taxon>Bacteria</taxon>
        <taxon>Pseudomonadati</taxon>
        <taxon>Pseudomonadota</taxon>
        <taxon>Gammaproteobacteria</taxon>
        <taxon>Moraxellales</taxon>
        <taxon>Moraxellaceae</taxon>
        <taxon>Moraxella</taxon>
    </lineage>
</organism>
<dbReference type="GO" id="GO:0140359">
    <property type="term" value="F:ABC-type transporter activity"/>
    <property type="evidence" value="ECO:0007669"/>
    <property type="project" value="InterPro"/>
</dbReference>
<dbReference type="EC" id="3.6.3.42" evidence="11"/>
<dbReference type="Gene3D" id="3.40.50.300">
    <property type="entry name" value="P-loop containing nucleotide triphosphate hydrolases"/>
    <property type="match status" value="1"/>
</dbReference>
<keyword evidence="4 11" id="KW-0067">ATP-binding</keyword>
<evidence type="ECO:0000256" key="4">
    <source>
        <dbReference type="ARBA" id="ARBA00022840"/>
    </source>
</evidence>
<dbReference type="PANTHER" id="PTHR24221">
    <property type="entry name" value="ATP-BINDING CASSETTE SUB-FAMILY B"/>
    <property type="match status" value="1"/>
</dbReference>
<dbReference type="InterPro" id="IPR036640">
    <property type="entry name" value="ABC1_TM_sf"/>
</dbReference>
<evidence type="ECO:0000256" key="1">
    <source>
        <dbReference type="ARBA" id="ARBA00004651"/>
    </source>
</evidence>
<evidence type="ECO:0000256" key="6">
    <source>
        <dbReference type="ARBA" id="ARBA00023136"/>
    </source>
</evidence>
<name>A0A1S9ZSC0_9GAMM</name>
<gene>
    <name evidence="11" type="primary">ndvA</name>
    <name evidence="10" type="ORF">B0181_11715</name>
    <name evidence="11" type="ORF">NCTC10293_02205</name>
</gene>
<comment type="subcellular location">
    <subcellularLocation>
        <location evidence="1">Cell membrane</location>
        <topology evidence="1">Multi-pass membrane protein</topology>
    </subcellularLocation>
</comment>
<dbReference type="InterPro" id="IPR003439">
    <property type="entry name" value="ABC_transporter-like_ATP-bd"/>
</dbReference>